<dbReference type="Pfam" id="PF13202">
    <property type="entry name" value="EF-hand_5"/>
    <property type="match status" value="3"/>
</dbReference>
<evidence type="ECO:0000313" key="4">
    <source>
        <dbReference type="Proteomes" id="UP000480350"/>
    </source>
</evidence>
<dbReference type="Proteomes" id="UP000480350">
    <property type="component" value="Unassembled WGS sequence"/>
</dbReference>
<evidence type="ECO:0000259" key="2">
    <source>
        <dbReference type="PROSITE" id="PS50222"/>
    </source>
</evidence>
<protein>
    <recommendedName>
        <fullName evidence="2">EF-hand domain-containing protein</fullName>
    </recommendedName>
</protein>
<dbReference type="SUPFAM" id="SSF47473">
    <property type="entry name" value="EF-hand"/>
    <property type="match status" value="1"/>
</dbReference>
<comment type="caution">
    <text evidence="3">The sequence shown here is derived from an EMBL/GenBank/DDBJ whole genome shotgun (WGS) entry which is preliminary data.</text>
</comment>
<feature type="signal peptide" evidence="1">
    <location>
        <begin position="1"/>
        <end position="20"/>
    </location>
</feature>
<dbReference type="PROSITE" id="PS50222">
    <property type="entry name" value="EF_HAND_2"/>
    <property type="match status" value="2"/>
</dbReference>
<sequence length="213" mass="21900">MKTFALALATTALTATAAAAAGIGSVDTNGDNFASRAELTAAYPTLTASDFNAIDLNDDRRISNVEITAPAAQVVLGRSVAVEGGVQGLAALDTDGSGFVSEAELVAAYPGLTASDFSDIDANDDNRISALELYGAEAQVIVSRYDAGGSNVLVSLSDVDTDGSGFASLGELAATYRNLSAIDFNEIDTNNDNRVSFDELYDADALVVLGKNL</sequence>
<dbReference type="AlphaFoldDB" id="A0A7C9MQ14"/>
<organism evidence="3 4">
    <name type="scientific">Kangsaoukella pontilimi</name>
    <dbReference type="NCBI Taxonomy" id="2691042"/>
    <lineage>
        <taxon>Bacteria</taxon>
        <taxon>Pseudomonadati</taxon>
        <taxon>Pseudomonadota</taxon>
        <taxon>Alphaproteobacteria</taxon>
        <taxon>Rhodobacterales</taxon>
        <taxon>Paracoccaceae</taxon>
        <taxon>Kangsaoukella</taxon>
    </lineage>
</organism>
<feature type="domain" description="EF-hand" evidence="2">
    <location>
        <begin position="184"/>
        <end position="210"/>
    </location>
</feature>
<proteinExistence type="predicted"/>
<keyword evidence="1" id="KW-0732">Signal</keyword>
<dbReference type="GO" id="GO:0005509">
    <property type="term" value="F:calcium ion binding"/>
    <property type="evidence" value="ECO:0007669"/>
    <property type="project" value="InterPro"/>
</dbReference>
<dbReference type="RefSeq" id="WP_160763931.1">
    <property type="nucleotide sequence ID" value="NZ_WUPT01000001.1"/>
</dbReference>
<reference evidence="3 4" key="1">
    <citation type="submission" date="2019-12" db="EMBL/GenBank/DDBJ databases">
        <authorList>
            <person name="Lee S.D."/>
        </authorList>
    </citation>
    <scope>NUCLEOTIDE SEQUENCE [LARGE SCALE GENOMIC DNA]</scope>
    <source>
        <strain evidence="3 4">GH1-50</strain>
    </source>
</reference>
<keyword evidence="4" id="KW-1185">Reference proteome</keyword>
<evidence type="ECO:0000256" key="1">
    <source>
        <dbReference type="SAM" id="SignalP"/>
    </source>
</evidence>
<accession>A0A7C9MQ14</accession>
<name>A0A7C9MQ14_9RHOB</name>
<evidence type="ECO:0000313" key="3">
    <source>
        <dbReference type="EMBL" id="MXQ06957.1"/>
    </source>
</evidence>
<dbReference type="InterPro" id="IPR002048">
    <property type="entry name" value="EF_hand_dom"/>
</dbReference>
<dbReference type="InterPro" id="IPR011992">
    <property type="entry name" value="EF-hand-dom_pair"/>
</dbReference>
<dbReference type="Gene3D" id="1.10.238.10">
    <property type="entry name" value="EF-hand"/>
    <property type="match status" value="2"/>
</dbReference>
<gene>
    <name evidence="3" type="ORF">GQ651_03765</name>
</gene>
<reference evidence="3 4" key="2">
    <citation type="submission" date="2020-03" db="EMBL/GenBank/DDBJ databases">
        <title>Kangsaoukella pontilimi gen. nov., sp. nov., a new member of the family Rhodobacteraceae isolated from a tidal mudflat.</title>
        <authorList>
            <person name="Kim I.S."/>
        </authorList>
    </citation>
    <scope>NUCLEOTIDE SEQUENCE [LARGE SCALE GENOMIC DNA]</scope>
    <source>
        <strain evidence="3 4">GH1-50</strain>
    </source>
</reference>
<dbReference type="InterPro" id="IPR018247">
    <property type="entry name" value="EF_Hand_1_Ca_BS"/>
</dbReference>
<dbReference type="PROSITE" id="PS00018">
    <property type="entry name" value="EF_HAND_1"/>
    <property type="match status" value="2"/>
</dbReference>
<feature type="chain" id="PRO_5029015619" description="EF-hand domain-containing protein" evidence="1">
    <location>
        <begin position="21"/>
        <end position="213"/>
    </location>
</feature>
<dbReference type="EMBL" id="WUPT01000001">
    <property type="protein sequence ID" value="MXQ06957.1"/>
    <property type="molecule type" value="Genomic_DNA"/>
</dbReference>
<feature type="domain" description="EF-hand" evidence="2">
    <location>
        <begin position="90"/>
        <end position="115"/>
    </location>
</feature>